<name>A0A0E4BSR0_9BRAD</name>
<dbReference type="AlphaFoldDB" id="A0A0E4BSR0"/>
<gene>
    <name evidence="2" type="ORF">NK6_5877</name>
</gene>
<proteinExistence type="predicted"/>
<evidence type="ECO:0000313" key="2">
    <source>
        <dbReference type="EMBL" id="BAR59032.1"/>
    </source>
</evidence>
<dbReference type="EMBL" id="AP014685">
    <property type="protein sequence ID" value="BAR59032.1"/>
    <property type="molecule type" value="Genomic_DNA"/>
</dbReference>
<accession>A0A0E4BSR0</accession>
<evidence type="ECO:0000256" key="1">
    <source>
        <dbReference type="SAM" id="MobiDB-lite"/>
    </source>
</evidence>
<protein>
    <submittedName>
        <fullName evidence="2">Uncharacterized protein</fullName>
    </submittedName>
</protein>
<reference evidence="2 3" key="1">
    <citation type="submission" date="2014-11" db="EMBL/GenBank/DDBJ databases">
        <title>Symbiosis island explosion on the genome of extra-slow-growing strains of soybean bradyrhizobia with massive insertion sequences.</title>
        <authorList>
            <person name="Iida T."/>
            <person name="Minamisawa K."/>
        </authorList>
    </citation>
    <scope>NUCLEOTIDE SEQUENCE [LARGE SCALE GENOMIC DNA]</scope>
    <source>
        <strain evidence="2 3">NK6</strain>
    </source>
</reference>
<dbReference type="Proteomes" id="UP000063308">
    <property type="component" value="Chromosome"/>
</dbReference>
<organism evidence="2 3">
    <name type="scientific">Bradyrhizobium diazoefficiens</name>
    <dbReference type="NCBI Taxonomy" id="1355477"/>
    <lineage>
        <taxon>Bacteria</taxon>
        <taxon>Pseudomonadati</taxon>
        <taxon>Pseudomonadota</taxon>
        <taxon>Alphaproteobacteria</taxon>
        <taxon>Hyphomicrobiales</taxon>
        <taxon>Nitrobacteraceae</taxon>
        <taxon>Bradyrhizobium</taxon>
    </lineage>
</organism>
<evidence type="ECO:0000313" key="3">
    <source>
        <dbReference type="Proteomes" id="UP000063308"/>
    </source>
</evidence>
<feature type="region of interest" description="Disordered" evidence="1">
    <location>
        <begin position="1"/>
        <end position="34"/>
    </location>
</feature>
<sequence length="34" mass="3426">MPSHPLVIAPPQQPSPSAKAGKKRKSSASGAGTR</sequence>